<dbReference type="CDD" id="cd00593">
    <property type="entry name" value="RIBOc"/>
    <property type="match status" value="2"/>
</dbReference>
<dbReference type="Gene3D" id="3.30.160.380">
    <property type="entry name" value="Dicer dimerisation domain"/>
    <property type="match status" value="1"/>
</dbReference>
<evidence type="ECO:0000259" key="10">
    <source>
        <dbReference type="PROSITE" id="PS51194"/>
    </source>
</evidence>
<dbReference type="GO" id="GO:0005634">
    <property type="term" value="C:nucleus"/>
    <property type="evidence" value="ECO:0007669"/>
    <property type="project" value="TreeGrafter"/>
</dbReference>
<name>A0A1X6N8B8_9APHY</name>
<dbReference type="PROSITE" id="PS51327">
    <property type="entry name" value="DICER_DSRBF"/>
    <property type="match status" value="1"/>
</dbReference>
<keyword evidence="3" id="KW-0378">Hydrolase</keyword>
<keyword evidence="5" id="KW-0067">ATP-binding</keyword>
<dbReference type="RefSeq" id="XP_024341672.1">
    <property type="nucleotide sequence ID" value="XM_024478511.1"/>
</dbReference>
<dbReference type="EMBL" id="KZ110593">
    <property type="protein sequence ID" value="OSX64878.1"/>
    <property type="molecule type" value="Genomic_DNA"/>
</dbReference>
<evidence type="ECO:0008006" key="14">
    <source>
        <dbReference type="Google" id="ProtNLM"/>
    </source>
</evidence>
<dbReference type="GO" id="GO:0005737">
    <property type="term" value="C:cytoplasm"/>
    <property type="evidence" value="ECO:0007669"/>
    <property type="project" value="TreeGrafter"/>
</dbReference>
<dbReference type="CDD" id="cd18034">
    <property type="entry name" value="DEXHc_dicer"/>
    <property type="match status" value="1"/>
</dbReference>
<dbReference type="InterPro" id="IPR014001">
    <property type="entry name" value="Helicase_ATP-bd"/>
</dbReference>
<accession>A0A1X6N8B8</accession>
<dbReference type="STRING" id="670580.A0A1X6N8B8"/>
<dbReference type="InterPro" id="IPR027417">
    <property type="entry name" value="P-loop_NTPase"/>
</dbReference>
<evidence type="ECO:0000313" key="13">
    <source>
        <dbReference type="Proteomes" id="UP000194127"/>
    </source>
</evidence>
<feature type="domain" description="Dicer dsRNA-binding fold" evidence="11">
    <location>
        <begin position="562"/>
        <end position="652"/>
    </location>
</feature>
<evidence type="ECO:0000259" key="9">
    <source>
        <dbReference type="PROSITE" id="PS51192"/>
    </source>
</evidence>
<dbReference type="SMART" id="SM00490">
    <property type="entry name" value="HELICc"/>
    <property type="match status" value="1"/>
</dbReference>
<evidence type="ECO:0000256" key="3">
    <source>
        <dbReference type="ARBA" id="ARBA00022801"/>
    </source>
</evidence>
<dbReference type="GO" id="GO:0005524">
    <property type="term" value="F:ATP binding"/>
    <property type="evidence" value="ECO:0007669"/>
    <property type="project" value="UniProtKB-KW"/>
</dbReference>
<evidence type="ECO:0000313" key="12">
    <source>
        <dbReference type="EMBL" id="OSX64878.1"/>
    </source>
</evidence>
<dbReference type="SUPFAM" id="SSF52540">
    <property type="entry name" value="P-loop containing nucleoside triphosphate hydrolases"/>
    <property type="match status" value="1"/>
</dbReference>
<keyword evidence="1" id="KW-0677">Repeat</keyword>
<dbReference type="CDD" id="cd18802">
    <property type="entry name" value="SF2_C_dicer"/>
    <property type="match status" value="1"/>
</dbReference>
<dbReference type="SMART" id="SM00487">
    <property type="entry name" value="DEXDc"/>
    <property type="match status" value="1"/>
</dbReference>
<feature type="domain" description="RNase III" evidence="8">
    <location>
        <begin position="949"/>
        <end position="1078"/>
    </location>
</feature>
<evidence type="ECO:0000256" key="7">
    <source>
        <dbReference type="SAM" id="MobiDB-lite"/>
    </source>
</evidence>
<dbReference type="InterPro" id="IPR005034">
    <property type="entry name" value="Dicer_dimerisation"/>
</dbReference>
<dbReference type="InterPro" id="IPR000999">
    <property type="entry name" value="RNase_III_dom"/>
</dbReference>
<dbReference type="InterPro" id="IPR011545">
    <property type="entry name" value="DEAD/DEAH_box_helicase_dom"/>
</dbReference>
<dbReference type="SMART" id="SM00535">
    <property type="entry name" value="RIBOc"/>
    <property type="match status" value="2"/>
</dbReference>
<dbReference type="Proteomes" id="UP000194127">
    <property type="component" value="Unassembled WGS sequence"/>
</dbReference>
<keyword evidence="2" id="KW-0547">Nucleotide-binding</keyword>
<feature type="region of interest" description="Disordered" evidence="7">
    <location>
        <begin position="1411"/>
        <end position="1435"/>
    </location>
</feature>
<keyword evidence="6" id="KW-0694">RNA-binding</keyword>
<evidence type="ECO:0000256" key="5">
    <source>
        <dbReference type="ARBA" id="ARBA00022840"/>
    </source>
</evidence>
<keyword evidence="13" id="KW-1185">Reference proteome</keyword>
<evidence type="ECO:0000259" key="11">
    <source>
        <dbReference type="PROSITE" id="PS51327"/>
    </source>
</evidence>
<feature type="domain" description="RNase III" evidence="8">
    <location>
        <begin position="1116"/>
        <end position="1263"/>
    </location>
</feature>
<comment type="similarity">
    <text evidence="6">Belongs to the helicase family. Dicer subfamily.</text>
</comment>
<dbReference type="PROSITE" id="PS50142">
    <property type="entry name" value="RNASE_3_2"/>
    <property type="match status" value="2"/>
</dbReference>
<dbReference type="PROSITE" id="PS51194">
    <property type="entry name" value="HELICASE_CTER"/>
    <property type="match status" value="1"/>
</dbReference>
<dbReference type="GO" id="GO:0004386">
    <property type="term" value="F:helicase activity"/>
    <property type="evidence" value="ECO:0007669"/>
    <property type="project" value="UniProtKB-KW"/>
</dbReference>
<dbReference type="InterPro" id="IPR001650">
    <property type="entry name" value="Helicase_C-like"/>
</dbReference>
<dbReference type="GO" id="GO:0030422">
    <property type="term" value="P:siRNA processing"/>
    <property type="evidence" value="ECO:0007669"/>
    <property type="project" value="TreeGrafter"/>
</dbReference>
<dbReference type="Gene3D" id="1.20.1290.10">
    <property type="entry name" value="AhpD-like"/>
    <property type="match status" value="1"/>
</dbReference>
<feature type="region of interest" description="Disordered" evidence="7">
    <location>
        <begin position="522"/>
        <end position="542"/>
    </location>
</feature>
<evidence type="ECO:0000256" key="1">
    <source>
        <dbReference type="ARBA" id="ARBA00022737"/>
    </source>
</evidence>
<dbReference type="Pfam" id="PF03368">
    <property type="entry name" value="Dicer_dimer"/>
    <property type="match status" value="1"/>
</dbReference>
<organism evidence="12 13">
    <name type="scientific">Postia placenta MAD-698-R-SB12</name>
    <dbReference type="NCBI Taxonomy" id="670580"/>
    <lineage>
        <taxon>Eukaryota</taxon>
        <taxon>Fungi</taxon>
        <taxon>Dikarya</taxon>
        <taxon>Basidiomycota</taxon>
        <taxon>Agaricomycotina</taxon>
        <taxon>Agaricomycetes</taxon>
        <taxon>Polyporales</taxon>
        <taxon>Adustoporiaceae</taxon>
        <taxon>Rhodonia</taxon>
    </lineage>
</organism>
<feature type="domain" description="Helicase C-terminal" evidence="10">
    <location>
        <begin position="361"/>
        <end position="540"/>
    </location>
</feature>
<protein>
    <recommendedName>
        <fullName evidence="14">Dicer-like protein 1</fullName>
    </recommendedName>
</protein>
<gene>
    <name evidence="12" type="ORF">POSPLADRAFT_1044313</name>
</gene>
<dbReference type="PANTHER" id="PTHR14950">
    <property type="entry name" value="DICER-RELATED"/>
    <property type="match status" value="1"/>
</dbReference>
<dbReference type="PROSITE" id="PS51192">
    <property type="entry name" value="HELICASE_ATP_BIND_1"/>
    <property type="match status" value="1"/>
</dbReference>
<dbReference type="OrthoDB" id="416741at2759"/>
<reference evidence="12 13" key="1">
    <citation type="submission" date="2017-04" db="EMBL/GenBank/DDBJ databases">
        <title>Genome Sequence of the Model Brown-Rot Fungus Postia placenta SB12.</title>
        <authorList>
            <consortium name="DOE Joint Genome Institute"/>
            <person name="Gaskell J."/>
            <person name="Kersten P."/>
            <person name="Larrondo L.F."/>
            <person name="Canessa P."/>
            <person name="Martinez D."/>
            <person name="Hibbett D."/>
            <person name="Schmoll M."/>
            <person name="Kubicek C.P."/>
            <person name="Martinez A.T."/>
            <person name="Yadav J."/>
            <person name="Master E."/>
            <person name="Magnuson J.K."/>
            <person name="James T."/>
            <person name="Yaver D."/>
            <person name="Berka R."/>
            <person name="Labutti K."/>
            <person name="Lipzen A."/>
            <person name="Aerts A."/>
            <person name="Barry K."/>
            <person name="Henrissat B."/>
            <person name="Blanchette R."/>
            <person name="Grigoriev I."/>
            <person name="Cullen D."/>
        </authorList>
    </citation>
    <scope>NUCLEOTIDE SEQUENCE [LARGE SCALE GENOMIC DNA]</scope>
    <source>
        <strain evidence="12 13">MAD-698-R-SB12</strain>
    </source>
</reference>
<proteinExistence type="inferred from homology"/>
<dbReference type="Pfam" id="PF00271">
    <property type="entry name" value="Helicase_C"/>
    <property type="match status" value="1"/>
</dbReference>
<dbReference type="PROSITE" id="PS00517">
    <property type="entry name" value="RNASE_3_1"/>
    <property type="match status" value="1"/>
</dbReference>
<dbReference type="GeneID" id="36323461"/>
<dbReference type="Gene3D" id="3.40.50.300">
    <property type="entry name" value="P-loop containing nucleotide triphosphate hydrolases"/>
    <property type="match status" value="2"/>
</dbReference>
<dbReference type="SUPFAM" id="SSF69118">
    <property type="entry name" value="AhpD-like"/>
    <property type="match status" value="1"/>
</dbReference>
<dbReference type="InterPro" id="IPR029032">
    <property type="entry name" value="AhpD-like"/>
</dbReference>
<evidence type="ECO:0000259" key="8">
    <source>
        <dbReference type="PROSITE" id="PS50142"/>
    </source>
</evidence>
<dbReference type="InterPro" id="IPR036389">
    <property type="entry name" value="RNase_III_sf"/>
</dbReference>
<evidence type="ECO:0000256" key="2">
    <source>
        <dbReference type="ARBA" id="ARBA00022741"/>
    </source>
</evidence>
<evidence type="ECO:0000256" key="4">
    <source>
        <dbReference type="ARBA" id="ARBA00022806"/>
    </source>
</evidence>
<dbReference type="Gene3D" id="1.10.1520.10">
    <property type="entry name" value="Ribonuclease III domain"/>
    <property type="match status" value="2"/>
</dbReference>
<dbReference type="InterPro" id="IPR038248">
    <property type="entry name" value="Dicer_dimer_sf"/>
</dbReference>
<keyword evidence="4" id="KW-0347">Helicase</keyword>
<dbReference type="GO" id="GO:0004525">
    <property type="term" value="F:ribonuclease III activity"/>
    <property type="evidence" value="ECO:0007669"/>
    <property type="project" value="InterPro"/>
</dbReference>
<dbReference type="Pfam" id="PF00636">
    <property type="entry name" value="Ribonuclease_3"/>
    <property type="match status" value="2"/>
</dbReference>
<sequence>MTVNLEDVSDVLLPRRYQEEIFARAQRSNVIAALDTGSGKTYISTLLIKWISTKDAGLGKIIVFLVPKVALVDQQGDFIAKQTPLRVRKYCGATAIDLADRTTWKAELEGADVFVMTAQIFLNLLTHSLWSLDRVSLMVFDECHHTRKNHAYNGIMREYFQGSSDRRPKIFGMTASPIWNPKDAVESLATLERNLDAKVIAVRQHVDELMDHSPRPQELLHQYPAPLESYPAYHSKTLWDRLDLQRIPPEIDIPVDKIRTRYEVTYASLGPYGAELYLYNDIKQRIIQMQNTTSGMDEYLALNLAELNGDDALTAISADIPLPKEVEDLRDGLAEFKSFFEDENGSEVIPTTVHLKWCSPKVRELIDILFAHYTSNFQGIVFVEQRHVAACLSKILPRVPQLSHLIKTGQLIGHGTTNLAKMQTKGMALRTQQDIVKLFRERKINLLIATSVAEEGLDFPACDLVIRFDPLQHMVGYLQSRGRARHRSSKFIIMVQEGHENHLSRYKNFSESEPHLRLVYQTRGDRDDTDEDEEERDDPADLAERERYVVLSTGAVLTYNSAVGLLNHLCSLIPHDKYTPTHLPRYTGDFTSTLQLPSSLPLTPADLSFMGPEKRSKKEAKRAVAFLAVRRLHELGVFDDYLLPAQSSGVADHADADGRAIDDVSKVPDMLDVQVRDPWTRGPTQWMHIVYLDGRPTAGLVTGTSLPPVELACRGTYVSTGEGVKLDFDEVEEWNQRRVIEDFTRMGIWWCITGRGVTLPLTCSLVPITHDLQVDYVLMEKAVLNPYGVYDWEGIGEEHYFRLLLMCNKEQGRPLVLRKFRPDLSPMSVPLEGSRETGFPTYRDYWIHRFTRRGVKPEVSEEGICVEVQAFNKNSSCIYSLDNSAVEGEQPATASEILMYPLSMCRRAEFSEGVRDAFHVLPELCHRITDVYRAHAARVELGLPPILDDLLIQALTIPSANAGFNNQRLETLGDSVLKLTTVVHLFNRFPFRHEGQLDTLRRNSVSNRTLLARAKEVGLEEYLSCESQSMRVWRYTLAAEDDPSWSVEPRRRAHRVFPRRSLQDCMEATLGAAFTTGGMGMALRAGTALGLSLGGPLPWDIRYGGCIPKSPVSALFTLLQESLGYRFRSGRLLLEAMTHPSFNSFETSSYQRLEFLGDAVVDLAVMRYLYNKFPQATSGQLSWARSRAVCAPSLASVAVKRLGLHKLLLVNNVELSIAINNYVPILEELSNEELIHNAWKQDPPKAISDVMESVLGAVLVDSDYNWEIACSVSEMVMGDLLVVLSPNLPRDPISELMIWVSRSGCSKASFKKSHSNAEAKKNDSISVIVHDKTVVGPLFAPNLSLAKGLASERARSILEDPKSPFYLKRICSCGTVDETTAQSHETEGLDDETEEGFARLARTLKELDVGDETEKAKVPAKQAKKSKQTKQTKQIPADDLMDLCEEREVEDMMMIDDEPITNELEPQFEPHESNMRVSDPIISKEGSEYISCALNIVKELSFLQQLKSLYPSDLLTTPDAVIAQPWYLIAAVSFSASRHAEAVPAVFEFALAELKLVQLGETKERAREQQLRLASKIREAILQSGLLSGIPRVIESLIALHGVMPKELEREQILRDASKSIADYERSGEQLFRSMYRETADTVQGLLDAAYPDLGWFCKMVGYGVVYGGTDVLTQVETSYAIVAALIAIDAPRQIVWHLANAQHGGATKEEAKAAREIAMRIAEKAGVKWKDGVPEVA</sequence>
<evidence type="ECO:0000256" key="6">
    <source>
        <dbReference type="PROSITE-ProRule" id="PRU00657"/>
    </source>
</evidence>
<feature type="compositionally biased region" description="Acidic residues" evidence="7">
    <location>
        <begin position="527"/>
        <end position="541"/>
    </location>
</feature>
<dbReference type="GO" id="GO:0003723">
    <property type="term" value="F:RNA binding"/>
    <property type="evidence" value="ECO:0007669"/>
    <property type="project" value="UniProtKB-UniRule"/>
</dbReference>
<feature type="domain" description="Helicase ATP-binding" evidence="9">
    <location>
        <begin position="21"/>
        <end position="195"/>
    </location>
</feature>
<dbReference type="PANTHER" id="PTHR14950:SF37">
    <property type="entry name" value="ENDORIBONUCLEASE DICER"/>
    <property type="match status" value="1"/>
</dbReference>
<dbReference type="SUPFAM" id="SSF69065">
    <property type="entry name" value="RNase III domain-like"/>
    <property type="match status" value="2"/>
</dbReference>
<dbReference type="Pfam" id="PF00270">
    <property type="entry name" value="DEAD"/>
    <property type="match status" value="1"/>
</dbReference>